<gene>
    <name evidence="2" type="ORF">CTRG_03793</name>
</gene>
<protein>
    <submittedName>
        <fullName evidence="2">Uncharacterized protein</fullName>
    </submittedName>
</protein>
<feature type="chain" id="PRO_5002953368" evidence="1">
    <location>
        <begin position="19"/>
        <end position="141"/>
    </location>
</feature>
<dbReference type="AlphaFoldDB" id="C5MDP1"/>
<dbReference type="GeneID" id="8301419"/>
<evidence type="ECO:0000313" key="3">
    <source>
        <dbReference type="Proteomes" id="UP000002037"/>
    </source>
</evidence>
<accession>C5MDP1</accession>
<dbReference type="VEuPathDB" id="FungiDB:CTRG_03793"/>
<evidence type="ECO:0000313" key="2">
    <source>
        <dbReference type="EMBL" id="EER32122.1"/>
    </source>
</evidence>
<proteinExistence type="predicted"/>
<name>C5MDP1_CANTT</name>
<evidence type="ECO:0000256" key="1">
    <source>
        <dbReference type="SAM" id="SignalP"/>
    </source>
</evidence>
<feature type="signal peptide" evidence="1">
    <location>
        <begin position="1"/>
        <end position="18"/>
    </location>
</feature>
<dbReference type="EMBL" id="GG692399">
    <property type="protein sequence ID" value="EER32122.1"/>
    <property type="molecule type" value="Genomic_DNA"/>
</dbReference>
<dbReference type="KEGG" id="ctp:CTRG_03793"/>
<keyword evidence="1" id="KW-0732">Signal</keyword>
<sequence length="141" mass="16419">MKLLLLLFPLCVLATISTIQLVVRSDNQEIDGKPLTIKFEEFYRYYLFVGDEPAFLQYDDVNKVIFYDNKVRYYLSLHNNILQLSPDTPLTIDRKEDGHILEAYGVKNIDDPQDYSYTSYAIWYGADPPVDALPLSIYEIH</sequence>
<dbReference type="Proteomes" id="UP000002037">
    <property type="component" value="Unassembled WGS sequence"/>
</dbReference>
<dbReference type="OrthoDB" id="4000888at2759"/>
<keyword evidence="3" id="KW-1185">Reference proteome</keyword>
<dbReference type="HOGENOM" id="CLU_1825050_0_0_1"/>
<reference evidence="2 3" key="1">
    <citation type="journal article" date="2009" name="Nature">
        <title>Evolution of pathogenicity and sexual reproduction in eight Candida genomes.</title>
        <authorList>
            <person name="Butler G."/>
            <person name="Rasmussen M.D."/>
            <person name="Lin M.F."/>
            <person name="Santos M.A."/>
            <person name="Sakthikumar S."/>
            <person name="Munro C.A."/>
            <person name="Rheinbay E."/>
            <person name="Grabherr M."/>
            <person name="Forche A."/>
            <person name="Reedy J.L."/>
            <person name="Agrafioti I."/>
            <person name="Arnaud M.B."/>
            <person name="Bates S."/>
            <person name="Brown A.J."/>
            <person name="Brunke S."/>
            <person name="Costanzo M.C."/>
            <person name="Fitzpatrick D.A."/>
            <person name="de Groot P.W."/>
            <person name="Harris D."/>
            <person name="Hoyer L.L."/>
            <person name="Hube B."/>
            <person name="Klis F.M."/>
            <person name="Kodira C."/>
            <person name="Lennard N."/>
            <person name="Logue M.E."/>
            <person name="Martin R."/>
            <person name="Neiman A.M."/>
            <person name="Nikolaou E."/>
            <person name="Quail M.A."/>
            <person name="Quinn J."/>
            <person name="Santos M.C."/>
            <person name="Schmitzberger F.F."/>
            <person name="Sherlock G."/>
            <person name="Shah P."/>
            <person name="Silverstein K.A."/>
            <person name="Skrzypek M.S."/>
            <person name="Soll D."/>
            <person name="Staggs R."/>
            <person name="Stansfield I."/>
            <person name="Stumpf M.P."/>
            <person name="Sudbery P.E."/>
            <person name="Srikantha T."/>
            <person name="Zeng Q."/>
            <person name="Berman J."/>
            <person name="Berriman M."/>
            <person name="Heitman J."/>
            <person name="Gow N.A."/>
            <person name="Lorenz M.C."/>
            <person name="Birren B.W."/>
            <person name="Kellis M."/>
            <person name="Cuomo C.A."/>
        </authorList>
    </citation>
    <scope>NUCLEOTIDE SEQUENCE [LARGE SCALE GENOMIC DNA]</scope>
    <source>
        <strain evidence="3">ATCC MYA-3404 / T1</strain>
    </source>
</reference>
<dbReference type="RefSeq" id="XP_002549496.1">
    <property type="nucleotide sequence ID" value="XM_002549450.1"/>
</dbReference>
<organism evidence="2 3">
    <name type="scientific">Candida tropicalis (strain ATCC MYA-3404 / T1)</name>
    <name type="common">Yeast</name>
    <dbReference type="NCBI Taxonomy" id="294747"/>
    <lineage>
        <taxon>Eukaryota</taxon>
        <taxon>Fungi</taxon>
        <taxon>Dikarya</taxon>
        <taxon>Ascomycota</taxon>
        <taxon>Saccharomycotina</taxon>
        <taxon>Pichiomycetes</taxon>
        <taxon>Debaryomycetaceae</taxon>
        <taxon>Candida/Lodderomyces clade</taxon>
        <taxon>Candida</taxon>
    </lineage>
</organism>